<evidence type="ECO:0000313" key="3">
    <source>
        <dbReference type="EMBL" id="GAH29196.1"/>
    </source>
</evidence>
<dbReference type="EMBL" id="BARU01000228">
    <property type="protein sequence ID" value="GAH29196.1"/>
    <property type="molecule type" value="Genomic_DNA"/>
</dbReference>
<evidence type="ECO:0000256" key="1">
    <source>
        <dbReference type="ARBA" id="ARBA00007637"/>
    </source>
</evidence>
<accession>X1E7E3</accession>
<organism evidence="3">
    <name type="scientific">marine sediment metagenome</name>
    <dbReference type="NCBI Taxonomy" id="412755"/>
    <lineage>
        <taxon>unclassified sequences</taxon>
        <taxon>metagenomes</taxon>
        <taxon>ecological metagenomes</taxon>
    </lineage>
</organism>
<dbReference type="Gene3D" id="3.40.50.720">
    <property type="entry name" value="NAD(P)-binding Rossmann-like Domain"/>
    <property type="match status" value="1"/>
</dbReference>
<protein>
    <recommendedName>
        <fullName evidence="2">NAD-dependent epimerase/dehydratase domain-containing protein</fullName>
    </recommendedName>
</protein>
<name>X1E7E3_9ZZZZ</name>
<sequence length="244" mass="27733">MRVFIPGVDGYLGWTLAQYLTVRGHEVAGCDLFLRRKHVEEAGSQSATPIRSMAERLVVFKEHFGKELTFKEGDLGDYDFVLECFKSFQPEVIVHLGEIPSAPYSMIDVHHCNFTQTNNIVGTLNILYAMKEACPQAQLIKLGTMGEYGTPNIDIPEGFFTIEYRGRTDTLYFPFQAGSWYHQTKVHDSHNVLFACKIWGLKATDIMQGPVFGTKIDEMGDDERLLTRFDFDECFGTVINRYCA</sequence>
<evidence type="ECO:0000259" key="2">
    <source>
        <dbReference type="Pfam" id="PF01370"/>
    </source>
</evidence>
<dbReference type="Gene3D" id="3.90.25.10">
    <property type="entry name" value="UDP-galactose 4-epimerase, domain 1"/>
    <property type="match status" value="1"/>
</dbReference>
<gene>
    <name evidence="3" type="ORF">S03H2_00898</name>
</gene>
<comment type="caution">
    <text evidence="3">The sequence shown here is derived from an EMBL/GenBank/DDBJ whole genome shotgun (WGS) entry which is preliminary data.</text>
</comment>
<feature type="non-terminal residue" evidence="3">
    <location>
        <position position="244"/>
    </location>
</feature>
<proteinExistence type="inferred from homology"/>
<dbReference type="Pfam" id="PF01370">
    <property type="entry name" value="Epimerase"/>
    <property type="match status" value="1"/>
</dbReference>
<dbReference type="SUPFAM" id="SSF51735">
    <property type="entry name" value="NAD(P)-binding Rossmann-fold domains"/>
    <property type="match status" value="1"/>
</dbReference>
<dbReference type="PANTHER" id="PTHR43000">
    <property type="entry name" value="DTDP-D-GLUCOSE 4,6-DEHYDRATASE-RELATED"/>
    <property type="match status" value="1"/>
</dbReference>
<reference evidence="3" key="1">
    <citation type="journal article" date="2014" name="Front. Microbiol.">
        <title>High frequency of phylogenetically diverse reductive dehalogenase-homologous genes in deep subseafloor sedimentary metagenomes.</title>
        <authorList>
            <person name="Kawai M."/>
            <person name="Futagami T."/>
            <person name="Toyoda A."/>
            <person name="Takaki Y."/>
            <person name="Nishi S."/>
            <person name="Hori S."/>
            <person name="Arai W."/>
            <person name="Tsubouchi T."/>
            <person name="Morono Y."/>
            <person name="Uchiyama I."/>
            <person name="Ito T."/>
            <person name="Fujiyama A."/>
            <person name="Inagaki F."/>
            <person name="Takami H."/>
        </authorList>
    </citation>
    <scope>NUCLEOTIDE SEQUENCE</scope>
    <source>
        <strain evidence="3">Expedition CK06-06</strain>
    </source>
</reference>
<comment type="similarity">
    <text evidence="1">Belongs to the NAD(P)-dependent epimerase/dehydratase family.</text>
</comment>
<dbReference type="AlphaFoldDB" id="X1E7E3"/>
<dbReference type="InterPro" id="IPR036291">
    <property type="entry name" value="NAD(P)-bd_dom_sf"/>
</dbReference>
<dbReference type="InterPro" id="IPR001509">
    <property type="entry name" value="Epimerase_deHydtase"/>
</dbReference>
<feature type="domain" description="NAD-dependent epimerase/dehydratase" evidence="2">
    <location>
        <begin position="3"/>
        <end position="229"/>
    </location>
</feature>